<evidence type="ECO:0000313" key="2">
    <source>
        <dbReference type="EMBL" id="CAB9523131.1"/>
    </source>
</evidence>
<comment type="caution">
    <text evidence="2">The sequence shown here is derived from an EMBL/GenBank/DDBJ whole genome shotgun (WGS) entry which is preliminary data.</text>
</comment>
<organism evidence="2 3">
    <name type="scientific">Seminavis robusta</name>
    <dbReference type="NCBI Taxonomy" id="568900"/>
    <lineage>
        <taxon>Eukaryota</taxon>
        <taxon>Sar</taxon>
        <taxon>Stramenopiles</taxon>
        <taxon>Ochrophyta</taxon>
        <taxon>Bacillariophyta</taxon>
        <taxon>Bacillariophyceae</taxon>
        <taxon>Bacillariophycidae</taxon>
        <taxon>Naviculales</taxon>
        <taxon>Naviculaceae</taxon>
        <taxon>Seminavis</taxon>
    </lineage>
</organism>
<accession>A0A9N8EKX7</accession>
<dbReference type="EMBL" id="CAICTM010001379">
    <property type="protein sequence ID" value="CAB9523131.1"/>
    <property type="molecule type" value="Genomic_DNA"/>
</dbReference>
<reference evidence="2" key="1">
    <citation type="submission" date="2020-06" db="EMBL/GenBank/DDBJ databases">
        <authorList>
            <consortium name="Plant Systems Biology data submission"/>
        </authorList>
    </citation>
    <scope>NUCLEOTIDE SEQUENCE</scope>
    <source>
        <strain evidence="2">D6</strain>
    </source>
</reference>
<feature type="region of interest" description="Disordered" evidence="1">
    <location>
        <begin position="169"/>
        <end position="189"/>
    </location>
</feature>
<evidence type="ECO:0000256" key="1">
    <source>
        <dbReference type="SAM" id="MobiDB-lite"/>
    </source>
</evidence>
<name>A0A9N8EKX7_9STRA</name>
<dbReference type="AlphaFoldDB" id="A0A9N8EKX7"/>
<dbReference type="Proteomes" id="UP001153069">
    <property type="component" value="Unassembled WGS sequence"/>
</dbReference>
<sequence length="481" mass="53275">MAIPQLTSIGGYIQAKKFVKDEARRFKCLSFSSGEHGDPLILAIKIVASKQLSLNRDITLLEGFIEQGLLDRIAGVKLTLKGPAKKSAATKLFALLGQLRDLEALRVEAKQPKSSAKRTHLQVEALAAFFESHKRVSYFAMAGSLEGDQAAFQKWANAITKSKRNSLRSFDCQEGGSSQPSERAQSPRVSKWDPVIRAAIYRNSASLSELIISHGGPSQALSKKTSRLAAHLRSPVVRLVGFRPRFSKMEELVVHCVNQAKGLAHYRYNFYVPPFTEADNGSFLHDLNDKANICRKLFSLEFRCGADAHPRDIDVCLTKDFVGADMIHDLLSEEVRLQRSDITKISLDVSGLPCPSDRQLSRHNLWKFDPERATDEQWVQMLAVLGRMSQDAEVDLDPLHFLISEYHDRLPGMVAKHCGVKGAARERKPKASRKELQKENASLAAANAQLVQANAALLGTVASLEDEIITLRLLLAGALME</sequence>
<evidence type="ECO:0000313" key="3">
    <source>
        <dbReference type="Proteomes" id="UP001153069"/>
    </source>
</evidence>
<keyword evidence="3" id="KW-1185">Reference proteome</keyword>
<protein>
    <submittedName>
        <fullName evidence="2">Uncharacterized protein</fullName>
    </submittedName>
</protein>
<feature type="compositionally biased region" description="Polar residues" evidence="1">
    <location>
        <begin position="175"/>
        <end position="188"/>
    </location>
</feature>
<gene>
    <name evidence="2" type="ORF">SEMRO_1381_G267820.1</name>
</gene>
<proteinExistence type="predicted"/>